<dbReference type="GO" id="GO:0004619">
    <property type="term" value="F:phosphoglycerate mutase activity"/>
    <property type="evidence" value="ECO:0007669"/>
    <property type="project" value="UniProtKB-EC"/>
</dbReference>
<evidence type="ECO:0000313" key="9">
    <source>
        <dbReference type="Proteomes" id="UP000216004"/>
    </source>
</evidence>
<comment type="similarity">
    <text evidence="1">Belongs to the phosphoglycerate mutase family. BPG-dependent PGAM subfamily.</text>
</comment>
<dbReference type="InterPro" id="IPR029033">
    <property type="entry name" value="His_PPase_superfam"/>
</dbReference>
<gene>
    <name evidence="8" type="ORF">BOCO_0952</name>
</gene>
<dbReference type="Pfam" id="PF00300">
    <property type="entry name" value="His_Phos_1"/>
    <property type="match status" value="1"/>
</dbReference>
<dbReference type="CDD" id="cd07067">
    <property type="entry name" value="HP_PGM_like"/>
    <property type="match status" value="1"/>
</dbReference>
<dbReference type="Proteomes" id="UP000216004">
    <property type="component" value="Unassembled WGS sequence"/>
</dbReference>
<sequence>MVQTMNYSAKLTSKEAEERGCLVLLRHGETEWSKSGQYTGRTDLPLVDEGRQQARKVGQRLAHDFPEGFDDGCMLVSPLQRAQETAQLAGFSGVQTLDALAEWDYGRAEGRKSSEIDAELGWDWMLWRDGPQAIDERLGGDRQAPLPSGGSVFVRNSDGESLKQAAQRALTVVHDVQPMVESGHRVLLVAHAHILRIVTTQWLGLDPADAQLFRLDTAHYAVLSRYQGSNVLKRWNC</sequence>
<evidence type="ECO:0000256" key="7">
    <source>
        <dbReference type="PIRSR" id="PIRSR613078-3"/>
    </source>
</evidence>
<dbReference type="SMART" id="SM00855">
    <property type="entry name" value="PGAM"/>
    <property type="match status" value="1"/>
</dbReference>
<protein>
    <recommendedName>
        <fullName evidence="2">phosphoglycerate mutase (2,3-diphosphoglycerate-dependent)</fullName>
        <ecNumber evidence="2">5.4.2.11</ecNumber>
    </recommendedName>
</protein>
<dbReference type="EMBL" id="MWWS01000004">
    <property type="protein sequence ID" value="OZG50435.1"/>
    <property type="molecule type" value="Genomic_DNA"/>
</dbReference>
<evidence type="ECO:0000256" key="6">
    <source>
        <dbReference type="PIRSR" id="PIRSR613078-2"/>
    </source>
</evidence>
<dbReference type="SUPFAM" id="SSF53254">
    <property type="entry name" value="Phosphoglycerate mutase-like"/>
    <property type="match status" value="1"/>
</dbReference>
<name>A0A261EUD1_9BIFI</name>
<dbReference type="Gene3D" id="3.40.50.1240">
    <property type="entry name" value="Phosphoglycerate mutase-like"/>
    <property type="match status" value="1"/>
</dbReference>
<evidence type="ECO:0000256" key="3">
    <source>
        <dbReference type="ARBA" id="ARBA00023152"/>
    </source>
</evidence>
<evidence type="ECO:0000256" key="4">
    <source>
        <dbReference type="ARBA" id="ARBA00023235"/>
    </source>
</evidence>
<evidence type="ECO:0000256" key="2">
    <source>
        <dbReference type="ARBA" id="ARBA00012028"/>
    </source>
</evidence>
<proteinExistence type="inferred from homology"/>
<evidence type="ECO:0000313" key="8">
    <source>
        <dbReference type="EMBL" id="OZG50435.1"/>
    </source>
</evidence>
<keyword evidence="4" id="KW-0413">Isomerase</keyword>
<feature type="site" description="Transition state stabilizer" evidence="7">
    <location>
        <position position="191"/>
    </location>
</feature>
<feature type="active site" description="Proton donor/acceptor" evidence="5">
    <location>
        <position position="102"/>
    </location>
</feature>
<evidence type="ECO:0000256" key="1">
    <source>
        <dbReference type="ARBA" id="ARBA00006717"/>
    </source>
</evidence>
<keyword evidence="3" id="KW-0324">Glycolysis</keyword>
<feature type="binding site" evidence="6">
    <location>
        <begin position="102"/>
        <end position="105"/>
    </location>
    <ligand>
        <name>substrate</name>
    </ligand>
</feature>
<dbReference type="RefSeq" id="WP_244568740.1">
    <property type="nucleotide sequence ID" value="NZ_MWWS01000004.1"/>
</dbReference>
<reference evidence="8 9" key="1">
    <citation type="journal article" date="2017" name="BMC Genomics">
        <title>Comparative genomic and phylogenomic analyses of the Bifidobacteriaceae family.</title>
        <authorList>
            <person name="Lugli G.A."/>
            <person name="Milani C."/>
            <person name="Turroni F."/>
            <person name="Duranti S."/>
            <person name="Mancabelli L."/>
            <person name="Mangifesta M."/>
            <person name="Ferrario C."/>
            <person name="Modesto M."/>
            <person name="Mattarelli P."/>
            <person name="Jiri K."/>
            <person name="van Sinderen D."/>
            <person name="Ventura M."/>
        </authorList>
    </citation>
    <scope>NUCLEOTIDE SEQUENCE [LARGE SCALE GENOMIC DNA]</scope>
    <source>
        <strain evidence="8 9">DSM 22924</strain>
    </source>
</reference>
<keyword evidence="9" id="KW-1185">Reference proteome</keyword>
<comment type="caution">
    <text evidence="8">The sequence shown here is derived from an EMBL/GenBank/DDBJ whole genome shotgun (WGS) entry which is preliminary data.</text>
</comment>
<dbReference type="InterPro" id="IPR005952">
    <property type="entry name" value="Phosphogly_mut1"/>
</dbReference>
<dbReference type="InterPro" id="IPR013078">
    <property type="entry name" value="His_Pase_superF_clade-1"/>
</dbReference>
<dbReference type="GO" id="GO:0006096">
    <property type="term" value="P:glycolytic process"/>
    <property type="evidence" value="ECO:0007669"/>
    <property type="project" value="UniProtKB-KW"/>
</dbReference>
<evidence type="ECO:0000256" key="5">
    <source>
        <dbReference type="PIRSR" id="PIRSR613078-1"/>
    </source>
</evidence>
<organism evidence="8 9">
    <name type="scientific">Bombiscardovia coagulans</name>
    <dbReference type="NCBI Taxonomy" id="686666"/>
    <lineage>
        <taxon>Bacteria</taxon>
        <taxon>Bacillati</taxon>
        <taxon>Actinomycetota</taxon>
        <taxon>Actinomycetes</taxon>
        <taxon>Bifidobacteriales</taxon>
        <taxon>Bifidobacteriaceae</taxon>
        <taxon>Bombiscardovia</taxon>
    </lineage>
</organism>
<feature type="binding site" evidence="6">
    <location>
        <begin position="39"/>
        <end position="40"/>
    </location>
    <ligand>
        <name>substrate</name>
    </ligand>
</feature>
<dbReference type="EC" id="5.4.2.11" evidence="2"/>
<accession>A0A261EUD1</accession>
<feature type="binding site" evidence="6">
    <location>
        <position position="81"/>
    </location>
    <ligand>
        <name>substrate</name>
    </ligand>
</feature>
<dbReference type="PANTHER" id="PTHR11931">
    <property type="entry name" value="PHOSPHOGLYCERATE MUTASE"/>
    <property type="match status" value="1"/>
</dbReference>
<dbReference type="AlphaFoldDB" id="A0A261EUD1"/>
<feature type="active site" description="Tele-phosphohistidine intermediate" evidence="5">
    <location>
        <position position="27"/>
    </location>
</feature>